<comment type="caution">
    <text evidence="2">The sequence shown here is derived from an EMBL/GenBank/DDBJ whole genome shotgun (WGS) entry which is preliminary data.</text>
</comment>
<dbReference type="EMBL" id="RBNI01009523">
    <property type="protein sequence ID" value="RUP44136.1"/>
    <property type="molecule type" value="Genomic_DNA"/>
</dbReference>
<accession>A0A433CZX5</accession>
<dbReference type="Proteomes" id="UP000268093">
    <property type="component" value="Unassembled WGS sequence"/>
</dbReference>
<evidence type="ECO:0000256" key="1">
    <source>
        <dbReference type="SAM" id="Phobius"/>
    </source>
</evidence>
<keyword evidence="1" id="KW-0472">Membrane</keyword>
<keyword evidence="1" id="KW-1133">Transmembrane helix</keyword>
<protein>
    <submittedName>
        <fullName evidence="2">Uncharacterized protein</fullName>
    </submittedName>
</protein>
<evidence type="ECO:0000313" key="3">
    <source>
        <dbReference type="Proteomes" id="UP000268093"/>
    </source>
</evidence>
<organism evidence="2 3">
    <name type="scientific">Jimgerdemannia flammicorona</name>
    <dbReference type="NCBI Taxonomy" id="994334"/>
    <lineage>
        <taxon>Eukaryota</taxon>
        <taxon>Fungi</taxon>
        <taxon>Fungi incertae sedis</taxon>
        <taxon>Mucoromycota</taxon>
        <taxon>Mucoromycotina</taxon>
        <taxon>Endogonomycetes</taxon>
        <taxon>Endogonales</taxon>
        <taxon>Endogonaceae</taxon>
        <taxon>Jimgerdemannia</taxon>
    </lineage>
</organism>
<proteinExistence type="predicted"/>
<gene>
    <name evidence="2" type="ORF">BC936DRAFT_149887</name>
</gene>
<reference evidence="2 3" key="1">
    <citation type="journal article" date="2018" name="New Phytol.">
        <title>Phylogenomics of Endogonaceae and evolution of mycorrhizas within Mucoromycota.</title>
        <authorList>
            <person name="Chang Y."/>
            <person name="Desiro A."/>
            <person name="Na H."/>
            <person name="Sandor L."/>
            <person name="Lipzen A."/>
            <person name="Clum A."/>
            <person name="Barry K."/>
            <person name="Grigoriev I.V."/>
            <person name="Martin F.M."/>
            <person name="Stajich J.E."/>
            <person name="Smith M.E."/>
            <person name="Bonito G."/>
            <person name="Spatafora J.W."/>
        </authorList>
    </citation>
    <scope>NUCLEOTIDE SEQUENCE [LARGE SCALE GENOMIC DNA]</scope>
    <source>
        <strain evidence="2 3">GMNB39</strain>
    </source>
</reference>
<feature type="transmembrane region" description="Helical" evidence="1">
    <location>
        <begin position="21"/>
        <end position="41"/>
    </location>
</feature>
<dbReference type="AlphaFoldDB" id="A0A433CZX5"/>
<name>A0A433CZX5_9FUNG</name>
<sequence length="136" mass="15751">MTSPVQLQPTRRSQDCRHTILRVYTKCVSCWFLFFCLRVSLCSNFLNMGVITCRPSKVVTACSSFRHAISLFDMHLFSLELNRFPRALMALGLVNYPLISACPYCRFLRIWVLRQLELIPRSLRIHADSASSNFKT</sequence>
<keyword evidence="3" id="KW-1185">Reference proteome</keyword>
<keyword evidence="1" id="KW-0812">Transmembrane</keyword>
<feature type="transmembrane region" description="Helical" evidence="1">
    <location>
        <begin position="84"/>
        <end position="105"/>
    </location>
</feature>
<evidence type="ECO:0000313" key="2">
    <source>
        <dbReference type="EMBL" id="RUP44136.1"/>
    </source>
</evidence>